<name>A0ACD3B0G0_9AGAR</name>
<protein>
    <submittedName>
        <fullName evidence="1">Uncharacterized protein</fullName>
    </submittedName>
</protein>
<evidence type="ECO:0000313" key="2">
    <source>
        <dbReference type="Proteomes" id="UP000308600"/>
    </source>
</evidence>
<keyword evidence="2" id="KW-1185">Reference proteome</keyword>
<dbReference type="EMBL" id="ML208308">
    <property type="protein sequence ID" value="TFK70717.1"/>
    <property type="molecule type" value="Genomic_DNA"/>
</dbReference>
<evidence type="ECO:0000313" key="1">
    <source>
        <dbReference type="EMBL" id="TFK70717.1"/>
    </source>
</evidence>
<dbReference type="Proteomes" id="UP000308600">
    <property type="component" value="Unassembled WGS sequence"/>
</dbReference>
<gene>
    <name evidence="1" type="ORF">BDN72DRAFT_958569</name>
</gene>
<proteinExistence type="predicted"/>
<accession>A0ACD3B0G0</accession>
<sequence length="226" mass="25468">MHTRYEPSVDPSRTFAATFTLQTPTGVSDTLDAIASPQWKSEYYNNTPPRLDRRPFQPLPSPDGLRFPAQYHNTLNIHLDHPIHPRSIPLFNLSQTCTVRVYSTDAHLGNIHIRSSSALPVTLEGVLQQMHCEYTIPLPKSVYDNLAPAMACMVQNAFVGRLRRIRRLGEHEIRQCWDLFIRGTPRSGLKTPLKGDLLLGNGVVVGFHASSTPNEWFLHLSHPMIG</sequence>
<organism evidence="1 2">
    <name type="scientific">Pluteus cervinus</name>
    <dbReference type="NCBI Taxonomy" id="181527"/>
    <lineage>
        <taxon>Eukaryota</taxon>
        <taxon>Fungi</taxon>
        <taxon>Dikarya</taxon>
        <taxon>Basidiomycota</taxon>
        <taxon>Agaricomycotina</taxon>
        <taxon>Agaricomycetes</taxon>
        <taxon>Agaricomycetidae</taxon>
        <taxon>Agaricales</taxon>
        <taxon>Pluteineae</taxon>
        <taxon>Pluteaceae</taxon>
        <taxon>Pluteus</taxon>
    </lineage>
</organism>
<reference evidence="1 2" key="1">
    <citation type="journal article" date="2019" name="Nat. Ecol. Evol.">
        <title>Megaphylogeny resolves global patterns of mushroom evolution.</title>
        <authorList>
            <person name="Varga T."/>
            <person name="Krizsan K."/>
            <person name="Foldi C."/>
            <person name="Dima B."/>
            <person name="Sanchez-Garcia M."/>
            <person name="Sanchez-Ramirez S."/>
            <person name="Szollosi G.J."/>
            <person name="Szarkandi J.G."/>
            <person name="Papp V."/>
            <person name="Albert L."/>
            <person name="Andreopoulos W."/>
            <person name="Angelini C."/>
            <person name="Antonin V."/>
            <person name="Barry K.W."/>
            <person name="Bougher N.L."/>
            <person name="Buchanan P."/>
            <person name="Buyck B."/>
            <person name="Bense V."/>
            <person name="Catcheside P."/>
            <person name="Chovatia M."/>
            <person name="Cooper J."/>
            <person name="Damon W."/>
            <person name="Desjardin D."/>
            <person name="Finy P."/>
            <person name="Geml J."/>
            <person name="Haridas S."/>
            <person name="Hughes K."/>
            <person name="Justo A."/>
            <person name="Karasinski D."/>
            <person name="Kautmanova I."/>
            <person name="Kiss B."/>
            <person name="Kocsube S."/>
            <person name="Kotiranta H."/>
            <person name="LaButti K.M."/>
            <person name="Lechner B.E."/>
            <person name="Liimatainen K."/>
            <person name="Lipzen A."/>
            <person name="Lukacs Z."/>
            <person name="Mihaltcheva S."/>
            <person name="Morgado L.N."/>
            <person name="Niskanen T."/>
            <person name="Noordeloos M.E."/>
            <person name="Ohm R.A."/>
            <person name="Ortiz-Santana B."/>
            <person name="Ovrebo C."/>
            <person name="Racz N."/>
            <person name="Riley R."/>
            <person name="Savchenko A."/>
            <person name="Shiryaev A."/>
            <person name="Soop K."/>
            <person name="Spirin V."/>
            <person name="Szebenyi C."/>
            <person name="Tomsovsky M."/>
            <person name="Tulloss R.E."/>
            <person name="Uehling J."/>
            <person name="Grigoriev I.V."/>
            <person name="Vagvolgyi C."/>
            <person name="Papp T."/>
            <person name="Martin F.M."/>
            <person name="Miettinen O."/>
            <person name="Hibbett D.S."/>
            <person name="Nagy L.G."/>
        </authorList>
    </citation>
    <scope>NUCLEOTIDE SEQUENCE [LARGE SCALE GENOMIC DNA]</scope>
    <source>
        <strain evidence="1 2">NL-1719</strain>
    </source>
</reference>